<dbReference type="PANTHER" id="PTHR39441:SF1">
    <property type="entry name" value="DUF2252 DOMAIN-CONTAINING PROTEIN"/>
    <property type="match status" value="1"/>
</dbReference>
<dbReference type="Proteomes" id="UP001596410">
    <property type="component" value="Unassembled WGS sequence"/>
</dbReference>
<gene>
    <name evidence="1" type="ORF">ACFQIC_14540</name>
</gene>
<protein>
    <submittedName>
        <fullName evidence="1">DUF2252 family protein</fullName>
    </submittedName>
</protein>
<name>A0ABW2EL09_9BACI</name>
<evidence type="ECO:0000313" key="1">
    <source>
        <dbReference type="EMBL" id="MFC7063044.1"/>
    </source>
</evidence>
<dbReference type="RefSeq" id="WP_204711606.1">
    <property type="nucleotide sequence ID" value="NZ_JBHSZV010000037.1"/>
</dbReference>
<comment type="caution">
    <text evidence="1">The sequence shown here is derived from an EMBL/GenBank/DDBJ whole genome shotgun (WGS) entry which is preliminary data.</text>
</comment>
<dbReference type="PANTHER" id="PTHR39441">
    <property type="entry name" value="DUF2252 DOMAIN-CONTAINING PROTEIN"/>
    <property type="match status" value="1"/>
</dbReference>
<sequence length="111" mass="13174">MKKKFRRVRFRRSSTAFAEEVDPEQLLDRNSMLATVETMGKVTAKIHARADSDVDASLPHESEVEILKAIGNLDRFVDDLTQMEMFYKRQVEKDFQLFTEWVEKEFQKREE</sequence>
<reference evidence="2" key="1">
    <citation type="journal article" date="2019" name="Int. J. Syst. Evol. Microbiol.">
        <title>The Global Catalogue of Microorganisms (GCM) 10K type strain sequencing project: providing services to taxonomists for standard genome sequencing and annotation.</title>
        <authorList>
            <consortium name="The Broad Institute Genomics Platform"/>
            <consortium name="The Broad Institute Genome Sequencing Center for Infectious Disease"/>
            <person name="Wu L."/>
            <person name="Ma J."/>
        </authorList>
    </citation>
    <scope>NUCLEOTIDE SEQUENCE [LARGE SCALE GENOMIC DNA]</scope>
    <source>
        <strain evidence="2">CGMCC 4.1621</strain>
    </source>
</reference>
<organism evidence="1 2">
    <name type="scientific">Halobacillus seohaensis</name>
    <dbReference type="NCBI Taxonomy" id="447421"/>
    <lineage>
        <taxon>Bacteria</taxon>
        <taxon>Bacillati</taxon>
        <taxon>Bacillota</taxon>
        <taxon>Bacilli</taxon>
        <taxon>Bacillales</taxon>
        <taxon>Bacillaceae</taxon>
        <taxon>Halobacillus</taxon>
    </lineage>
</organism>
<accession>A0ABW2EL09</accession>
<dbReference type="Pfam" id="PF10009">
    <property type="entry name" value="DUF2252"/>
    <property type="match status" value="1"/>
</dbReference>
<evidence type="ECO:0000313" key="2">
    <source>
        <dbReference type="Proteomes" id="UP001596410"/>
    </source>
</evidence>
<dbReference type="InterPro" id="IPR018721">
    <property type="entry name" value="DUF2252"/>
</dbReference>
<proteinExistence type="predicted"/>
<dbReference type="EMBL" id="JBHSZV010000037">
    <property type="protein sequence ID" value="MFC7063044.1"/>
    <property type="molecule type" value="Genomic_DNA"/>
</dbReference>
<keyword evidence="2" id="KW-1185">Reference proteome</keyword>